<proteinExistence type="predicted"/>
<organism evidence="1">
    <name type="scientific">virus sp. ctmTa7</name>
    <dbReference type="NCBI Taxonomy" id="2828255"/>
    <lineage>
        <taxon>Viruses</taxon>
    </lineage>
</organism>
<dbReference type="EMBL" id="BK059091">
    <property type="protein sequence ID" value="DAE28771.1"/>
    <property type="molecule type" value="Genomic_DNA"/>
</dbReference>
<reference evidence="1" key="1">
    <citation type="journal article" date="2021" name="Proc. Natl. Acad. Sci. U.S.A.">
        <title>A Catalog of Tens of Thousands of Viruses from Human Metagenomes Reveals Hidden Associations with Chronic Diseases.</title>
        <authorList>
            <person name="Tisza M.J."/>
            <person name="Buck C.B."/>
        </authorList>
    </citation>
    <scope>NUCLEOTIDE SEQUENCE</scope>
    <source>
        <strain evidence="1">CtmTa7</strain>
    </source>
</reference>
<name>A0A8S5RCA2_9VIRU</name>
<protein>
    <submittedName>
        <fullName evidence="1">Uncharacterized protein</fullName>
    </submittedName>
</protein>
<evidence type="ECO:0000313" key="1">
    <source>
        <dbReference type="EMBL" id="DAE28771.1"/>
    </source>
</evidence>
<accession>A0A8S5RCA2</accession>
<sequence>MYFFLLLLLFLDIRCNLNSLYKLQQLLLINHILKVCIY</sequence>